<dbReference type="RefSeq" id="WP_081266660.1">
    <property type="nucleotide sequence ID" value="NZ_LVHG01000027.1"/>
</dbReference>
<evidence type="ECO:0000313" key="2">
    <source>
        <dbReference type="Proteomes" id="UP000077852"/>
    </source>
</evidence>
<organism evidence="1 2">
    <name type="scientific">Variovorax paradoxus</name>
    <dbReference type="NCBI Taxonomy" id="34073"/>
    <lineage>
        <taxon>Bacteria</taxon>
        <taxon>Pseudomonadati</taxon>
        <taxon>Pseudomonadota</taxon>
        <taxon>Betaproteobacteria</taxon>
        <taxon>Burkholderiales</taxon>
        <taxon>Comamonadaceae</taxon>
        <taxon>Variovorax</taxon>
    </lineage>
</organism>
<sequence>MFAIDDATAVAVMPTPEAAGTAGYFTEGNPALGVAATYLRASFLNGLMQELLNVLAGAGVAPSKTTYNQILTALRTNALITATDTGAANACVLTYAPAIAALTDGMVLWFKAAAANTGATTLNVNGLGAKPIVGGGQVALQGGEIIANGKCMVVYSTTLSSFVLIECTGAALQVASSTQSGHAVQRNQATIGATVRSVNGSRSLGVTYTNSTSRFMWVYISAIASTAGSNALSATVAGIGYIGASTNGATALSGYLAFPVPPGASYQVNAATGGFSAFNNWIEVS</sequence>
<gene>
    <name evidence="1" type="ORF">A3K87_09905</name>
</gene>
<dbReference type="EMBL" id="LVHG01000027">
    <property type="protein sequence ID" value="OAK66070.1"/>
    <property type="molecule type" value="Genomic_DNA"/>
</dbReference>
<comment type="caution">
    <text evidence="1">The sequence shown here is derived from an EMBL/GenBank/DDBJ whole genome shotgun (WGS) entry which is preliminary data.</text>
</comment>
<dbReference type="Proteomes" id="UP000077852">
    <property type="component" value="Unassembled WGS sequence"/>
</dbReference>
<name>A0AA91DTH0_VARPD</name>
<protein>
    <recommendedName>
        <fullName evidence="3">Phage tail protein</fullName>
    </recommendedName>
</protein>
<dbReference type="AlphaFoldDB" id="A0AA91DTH0"/>
<reference evidence="1 2" key="1">
    <citation type="submission" date="2016-03" db="EMBL/GenBank/DDBJ databases">
        <title>Genome sequence of Variovorax paradoxus KB5.</title>
        <authorList>
            <person name="Jeong H."/>
            <person name="Hong C.E."/>
            <person name="Jo S.H."/>
            <person name="Park J.M."/>
        </authorList>
    </citation>
    <scope>NUCLEOTIDE SEQUENCE [LARGE SCALE GENOMIC DNA]</scope>
    <source>
        <strain evidence="1 2">KB5</strain>
    </source>
</reference>
<accession>A0AA91DTH0</accession>
<evidence type="ECO:0000313" key="1">
    <source>
        <dbReference type="EMBL" id="OAK66070.1"/>
    </source>
</evidence>
<evidence type="ECO:0008006" key="3">
    <source>
        <dbReference type="Google" id="ProtNLM"/>
    </source>
</evidence>
<proteinExistence type="predicted"/>